<gene>
    <name evidence="3" type="ORF">NP233_g1484</name>
</gene>
<feature type="region of interest" description="Disordered" evidence="1">
    <location>
        <begin position="1"/>
        <end position="60"/>
    </location>
</feature>
<dbReference type="Pfam" id="PF12937">
    <property type="entry name" value="F-box-like"/>
    <property type="match status" value="1"/>
</dbReference>
<evidence type="ECO:0000313" key="3">
    <source>
        <dbReference type="EMBL" id="KAJ3574856.1"/>
    </source>
</evidence>
<evidence type="ECO:0000259" key="2">
    <source>
        <dbReference type="PROSITE" id="PS50181"/>
    </source>
</evidence>
<organism evidence="3 4">
    <name type="scientific">Leucocoprinus birnbaumii</name>
    <dbReference type="NCBI Taxonomy" id="56174"/>
    <lineage>
        <taxon>Eukaryota</taxon>
        <taxon>Fungi</taxon>
        <taxon>Dikarya</taxon>
        <taxon>Basidiomycota</taxon>
        <taxon>Agaricomycotina</taxon>
        <taxon>Agaricomycetes</taxon>
        <taxon>Agaricomycetidae</taxon>
        <taxon>Agaricales</taxon>
        <taxon>Agaricineae</taxon>
        <taxon>Agaricaceae</taxon>
        <taxon>Leucocoprinus</taxon>
    </lineage>
</organism>
<dbReference type="EMBL" id="JANIEX010000055">
    <property type="protein sequence ID" value="KAJ3574856.1"/>
    <property type="molecule type" value="Genomic_DNA"/>
</dbReference>
<evidence type="ECO:0000313" key="4">
    <source>
        <dbReference type="Proteomes" id="UP001213000"/>
    </source>
</evidence>
<dbReference type="Gene3D" id="1.20.1280.50">
    <property type="match status" value="1"/>
</dbReference>
<dbReference type="SUPFAM" id="SSF81383">
    <property type="entry name" value="F-box domain"/>
    <property type="match status" value="1"/>
</dbReference>
<feature type="compositionally biased region" description="Polar residues" evidence="1">
    <location>
        <begin position="1"/>
        <end position="35"/>
    </location>
</feature>
<accession>A0AAD5W2G9</accession>
<protein>
    <recommendedName>
        <fullName evidence="2">F-box domain-containing protein</fullName>
    </recommendedName>
</protein>
<dbReference type="InterPro" id="IPR036047">
    <property type="entry name" value="F-box-like_dom_sf"/>
</dbReference>
<keyword evidence="4" id="KW-1185">Reference proteome</keyword>
<reference evidence="3" key="1">
    <citation type="submission" date="2022-07" db="EMBL/GenBank/DDBJ databases">
        <title>Genome Sequence of Leucocoprinus birnbaumii.</title>
        <authorList>
            <person name="Buettner E."/>
        </authorList>
    </citation>
    <scope>NUCLEOTIDE SEQUENCE</scope>
    <source>
        <strain evidence="3">VT141</strain>
    </source>
</reference>
<dbReference type="Proteomes" id="UP001213000">
    <property type="component" value="Unassembled WGS sequence"/>
</dbReference>
<dbReference type="AlphaFoldDB" id="A0AAD5W2G9"/>
<evidence type="ECO:0000256" key="1">
    <source>
        <dbReference type="SAM" id="MobiDB-lite"/>
    </source>
</evidence>
<comment type="caution">
    <text evidence="3">The sequence shown here is derived from an EMBL/GenBank/DDBJ whole genome shotgun (WGS) entry which is preliminary data.</text>
</comment>
<feature type="domain" description="F-box" evidence="2">
    <location>
        <begin position="70"/>
        <end position="119"/>
    </location>
</feature>
<feature type="compositionally biased region" description="Polar residues" evidence="1">
    <location>
        <begin position="42"/>
        <end position="60"/>
    </location>
</feature>
<sequence>MSSNPVSQQPKASQTLQSAQNSYPPSSGQKMQATPGTGGSGTANQNARQQQEPPSQASGADQTLGYLYNVVPINRLPPEILARIFKYLQTLPLDELTSLHVHIRQWFVVLEVCRLWRHVALRDPRLWNTVFIGQPCPQKALRNQGRFGGVPLNVVYDVTSADSTEEDKILQAFTKNMGDFRQGVMQLVLRCGARRPEIWQSVTQIGPSIQSLAIVAHPFYQFSGDADEFILRMPTNSIPVDAFPSLERLMVTGVSRWNPLCFRNLKDLRLVDHGLDARLELAEFLSFLKESPLLESLIMVSAGLVDDEDPHFGTSTPNLNLSKLSYLEIAQWQDSDMPLAFLRSITFPPGITRFFWELGEIVTLEDLLFPHESTREFLSENTTSIVISSVANRPSPPFACYKDSSLYAHLIEVGSWSSPFGFFGGDFAKVRELTWVSEKGWEPLDESLLVCFPELKILRLSGHAFEEMDLLCSALVEQNEDTDEFKYLPLLEELHLIYVEDACGPRDDPSTWEPMYSLFEFLDERTSRDIESSFIGLVVAGFPPDLVEELEDHCDAIDVCDDYIITSSLDKMWDQERRSCNWNFAL</sequence>
<dbReference type="InterPro" id="IPR001810">
    <property type="entry name" value="F-box_dom"/>
</dbReference>
<proteinExistence type="predicted"/>
<name>A0AAD5W2G9_9AGAR</name>
<dbReference type="PROSITE" id="PS50181">
    <property type="entry name" value="FBOX"/>
    <property type="match status" value="1"/>
</dbReference>